<dbReference type="Proteomes" id="UP001222275">
    <property type="component" value="Chromosome"/>
</dbReference>
<organism evidence="2 3">
    <name type="scientific">Thiomicrorhabdus lithotrophica</name>
    <dbReference type="NCBI Taxonomy" id="2949997"/>
    <lineage>
        <taxon>Bacteria</taxon>
        <taxon>Pseudomonadati</taxon>
        <taxon>Pseudomonadota</taxon>
        <taxon>Gammaproteobacteria</taxon>
        <taxon>Thiotrichales</taxon>
        <taxon>Piscirickettsiaceae</taxon>
        <taxon>Thiomicrorhabdus</taxon>
    </lineage>
</organism>
<evidence type="ECO:0008006" key="4">
    <source>
        <dbReference type="Google" id="ProtNLM"/>
    </source>
</evidence>
<feature type="chain" id="PRO_5047116374" description="Cytochrome c" evidence="1">
    <location>
        <begin position="21"/>
        <end position="140"/>
    </location>
</feature>
<evidence type="ECO:0000256" key="1">
    <source>
        <dbReference type="SAM" id="SignalP"/>
    </source>
</evidence>
<sequence length="140" mass="15720">MKKLFMMFLFLTVIATSTQAEDTRQVIWLTAEQKNLLMQEMRHFLQASQTILGNSLNEDLESIEKTARSVGIKAMKATPQSLSKLLPQAFLEIGPKVHLGFEEIANEASGIGDIEVILKRLTGLQSNCIECHAQYQIKVK</sequence>
<accession>A0ABY8CCM7</accession>
<proteinExistence type="predicted"/>
<dbReference type="SUPFAM" id="SSF47175">
    <property type="entry name" value="Cytochromes"/>
    <property type="match status" value="1"/>
</dbReference>
<feature type="signal peptide" evidence="1">
    <location>
        <begin position="1"/>
        <end position="20"/>
    </location>
</feature>
<keyword evidence="1" id="KW-0732">Signal</keyword>
<dbReference type="InterPro" id="IPR010980">
    <property type="entry name" value="Cyt_c/b562"/>
</dbReference>
<keyword evidence="3" id="KW-1185">Reference proteome</keyword>
<gene>
    <name evidence="2" type="ORF">NR989_11070</name>
</gene>
<reference evidence="2 3" key="1">
    <citation type="submission" date="2022-06" db="EMBL/GenBank/DDBJ databases">
        <title>Thiomicrohabdus sp. nov, an obligately chemolithoautotrophic, sulfur-oxidizing bacterium isolated from beach of Guanyin Mountain. Amoy.</title>
        <authorList>
            <person name="Zhu H."/>
        </authorList>
    </citation>
    <scope>NUCLEOTIDE SEQUENCE [LARGE SCALE GENOMIC DNA]</scope>
    <source>
        <strain evidence="2 3">XGS-01</strain>
    </source>
</reference>
<protein>
    <recommendedName>
        <fullName evidence="4">Cytochrome c</fullName>
    </recommendedName>
</protein>
<name>A0ABY8CCM7_9GAMM</name>
<evidence type="ECO:0000313" key="3">
    <source>
        <dbReference type="Proteomes" id="UP001222275"/>
    </source>
</evidence>
<evidence type="ECO:0000313" key="2">
    <source>
        <dbReference type="EMBL" id="WEJ62542.1"/>
    </source>
</evidence>
<dbReference type="RefSeq" id="WP_275594800.1">
    <property type="nucleotide sequence ID" value="NZ_CP102381.1"/>
</dbReference>
<dbReference type="EMBL" id="CP102381">
    <property type="protein sequence ID" value="WEJ62542.1"/>
    <property type="molecule type" value="Genomic_DNA"/>
</dbReference>